<evidence type="ECO:0000256" key="2">
    <source>
        <dbReference type="ARBA" id="ARBA00022552"/>
    </source>
</evidence>
<dbReference type="EMBL" id="FOFX01000002">
    <property type="protein sequence ID" value="SEP70158.1"/>
    <property type="molecule type" value="Genomic_DNA"/>
</dbReference>
<dbReference type="Pfam" id="PF22020">
    <property type="entry name" value="RlmL_1st"/>
    <property type="match status" value="1"/>
</dbReference>
<dbReference type="PANTHER" id="PTHR47313:SF1">
    <property type="entry name" value="RIBOSOMAL RNA LARGE SUBUNIT METHYLTRANSFERASE K_L"/>
    <property type="match status" value="1"/>
</dbReference>
<keyword evidence="5 6" id="KW-0949">S-adenosyl-L-methionine</keyword>
<dbReference type="InterPro" id="IPR017244">
    <property type="entry name" value="23SrRNA_methyltr_KL"/>
</dbReference>
<keyword evidence="4 6" id="KW-0808">Transferase</keyword>
<dbReference type="GO" id="GO:0052915">
    <property type="term" value="F:23S rRNA (guanine(2445)-N(2))-methyltransferase activity"/>
    <property type="evidence" value="ECO:0007669"/>
    <property type="project" value="UniProtKB-UniRule"/>
</dbReference>
<dbReference type="HAMAP" id="MF_01858">
    <property type="entry name" value="23SrRNA_methyltr_KL"/>
    <property type="match status" value="1"/>
</dbReference>
<dbReference type="CDD" id="cd11715">
    <property type="entry name" value="THUMP_AdoMetMT"/>
    <property type="match status" value="1"/>
</dbReference>
<keyword evidence="3 6" id="KW-0489">Methyltransferase</keyword>
<name>A0A1H9A2C5_9PROT</name>
<dbReference type="PROSITE" id="PS51165">
    <property type="entry name" value="THUMP"/>
    <property type="match status" value="1"/>
</dbReference>
<dbReference type="STRING" id="44577.ATY38_11595"/>
<dbReference type="InterPro" id="IPR000241">
    <property type="entry name" value="RlmKL-like_Mtase"/>
</dbReference>
<accession>A0A1H9A2C5</accession>
<comment type="catalytic activity">
    <reaction evidence="6">
        <text>guanosine(2069) in 23S rRNA + S-adenosyl-L-methionine = N(2)-methylguanosine(2069) in 23S rRNA + S-adenosyl-L-homocysteine + H(+)</text>
        <dbReference type="Rhea" id="RHEA:43772"/>
        <dbReference type="Rhea" id="RHEA-COMP:10688"/>
        <dbReference type="Rhea" id="RHEA-COMP:10689"/>
        <dbReference type="ChEBI" id="CHEBI:15378"/>
        <dbReference type="ChEBI" id="CHEBI:57856"/>
        <dbReference type="ChEBI" id="CHEBI:59789"/>
        <dbReference type="ChEBI" id="CHEBI:74269"/>
        <dbReference type="ChEBI" id="CHEBI:74481"/>
        <dbReference type="EC" id="2.1.1.264"/>
    </reaction>
</comment>
<dbReference type="Gene3D" id="3.40.50.150">
    <property type="entry name" value="Vaccinia Virus protein VP39"/>
    <property type="match status" value="2"/>
</dbReference>
<dbReference type="SUPFAM" id="SSF53335">
    <property type="entry name" value="S-adenosyl-L-methionine-dependent methyltransferases"/>
    <property type="match status" value="2"/>
</dbReference>
<dbReference type="GO" id="GO:0003723">
    <property type="term" value="F:RNA binding"/>
    <property type="evidence" value="ECO:0007669"/>
    <property type="project" value="UniProtKB-UniRule"/>
</dbReference>
<dbReference type="RefSeq" id="WP_256216374.1">
    <property type="nucleotide sequence ID" value="NZ_FOFX01000002.1"/>
</dbReference>
<evidence type="ECO:0000256" key="5">
    <source>
        <dbReference type="ARBA" id="ARBA00022691"/>
    </source>
</evidence>
<dbReference type="Proteomes" id="UP000181998">
    <property type="component" value="Unassembled WGS sequence"/>
</dbReference>
<dbReference type="AlphaFoldDB" id="A0A1H9A2C5"/>
<sequence length="766" mass="86977">MIRQTAGIQPQLNKKMRDYCTFKYPTRLFHNQSQIMTQYQLFATTPKAMEGILANEISALGGHDVHQKLAGVAFQGDLAMAYKACLWLRTASRVLLLLHSFEVNSQQDLYEGIQRIDWSEHLGPDDSLAVSFSSKNNPAIDNTHFGALKVKDAIVDQMRGKFGSRPNVDTAHPSIRVNVYLHNEIAQLSLDLSGESSHMRGYRDITIAAPLKENLAAAILLRAGWPEFARQGGSLLDPMCGSGTLLVEGALIAGDIAPGLQRDYYGFLGWKQHDAALWQNILEQARQRREIGLAKLPVMVGFDQDRDSVNAALRHIENAGLSGKIHIEKRNIIDASAATSWPHGLIVCNPPYGERLGDEEQAGMLYREFGEVLKQRFTGWQAAIIIGNPELGFRLGIRSHKPITLFNGALECKLLRLTIEEKAFFEPKAKSQQERIEFIHRRAQAGQPDSRAEMFANRLHKNLKKLTKWAKQNQIHCYRLYDADLPEYAVAVDIYQGERIWVNVQEYESPRSVDPAKANQRLAGVLAEIPKVLEIPAEQVFLKIRRKQKNTDQYEKQGDSRRFHVIEEGGCKFWVNFEDYLDTGLFLDHRAMRLLIQQQAKGKRFLNLFAYTGSATVHAAIGGAISSLTVDMSNTYLDWARRNFHLNGISDEHQLIRANCAEWLAQQAQAKHKQQFDLIFLDPPTFSNSKKMDEIFDIQKDHIPLIRNTAALLAPQGTLYFSTNFRRFKLDQEALSDLIIEDISTQMIPEDFARNARIHYCWRISR</sequence>
<dbReference type="InterPro" id="IPR054170">
    <property type="entry name" value="RlmL_1st"/>
</dbReference>
<feature type="domain" description="THUMP" evidence="8">
    <location>
        <begin position="80"/>
        <end position="192"/>
    </location>
</feature>
<comment type="catalytic activity">
    <reaction evidence="6">
        <text>guanosine(2445) in 23S rRNA + S-adenosyl-L-methionine = N(2)-methylguanosine(2445) in 23S rRNA + S-adenosyl-L-homocysteine + H(+)</text>
        <dbReference type="Rhea" id="RHEA:42740"/>
        <dbReference type="Rhea" id="RHEA-COMP:10215"/>
        <dbReference type="Rhea" id="RHEA-COMP:10216"/>
        <dbReference type="ChEBI" id="CHEBI:15378"/>
        <dbReference type="ChEBI" id="CHEBI:57856"/>
        <dbReference type="ChEBI" id="CHEBI:59789"/>
        <dbReference type="ChEBI" id="CHEBI:74269"/>
        <dbReference type="ChEBI" id="CHEBI:74481"/>
        <dbReference type="EC" id="2.1.1.173"/>
    </reaction>
</comment>
<proteinExistence type="inferred from homology"/>
<comment type="subcellular location">
    <subcellularLocation>
        <location evidence="6">Cytoplasm</location>
    </subcellularLocation>
</comment>
<dbReference type="EC" id="2.1.1.264" evidence="6"/>
<gene>
    <name evidence="6" type="primary">rlmL</name>
    <name evidence="9" type="ORF">SAMN05421510_100245</name>
</gene>
<evidence type="ECO:0000313" key="10">
    <source>
        <dbReference type="Proteomes" id="UP000181998"/>
    </source>
</evidence>
<keyword evidence="1 6" id="KW-0963">Cytoplasm</keyword>
<dbReference type="EC" id="2.1.1.173" evidence="6"/>
<comment type="function">
    <text evidence="6">Specifically methylates the guanine in position 2445 (m2G2445) and the guanine in position 2069 (m7G2069) of 23S rRNA.</text>
</comment>
<dbReference type="SMART" id="SM00981">
    <property type="entry name" value="THUMP"/>
    <property type="match status" value="1"/>
</dbReference>
<dbReference type="PROSITE" id="PS00092">
    <property type="entry name" value="N6_MTASE"/>
    <property type="match status" value="1"/>
</dbReference>
<evidence type="ECO:0000313" key="9">
    <source>
        <dbReference type="EMBL" id="SEP70158.1"/>
    </source>
</evidence>
<organism evidence="9 10">
    <name type="scientific">Nitrosomonas ureae</name>
    <dbReference type="NCBI Taxonomy" id="44577"/>
    <lineage>
        <taxon>Bacteria</taxon>
        <taxon>Pseudomonadati</taxon>
        <taxon>Pseudomonadota</taxon>
        <taxon>Betaproteobacteria</taxon>
        <taxon>Nitrosomonadales</taxon>
        <taxon>Nitrosomonadaceae</taxon>
        <taxon>Nitrosomonas</taxon>
    </lineage>
</organism>
<dbReference type="Gene3D" id="3.30.2130.30">
    <property type="match status" value="1"/>
</dbReference>
<reference evidence="9 10" key="1">
    <citation type="submission" date="2016-10" db="EMBL/GenBank/DDBJ databases">
        <authorList>
            <person name="de Groot N.N."/>
        </authorList>
    </citation>
    <scope>NUCLEOTIDE SEQUENCE [LARGE SCALE GENOMIC DNA]</scope>
    <source>
        <strain evidence="9 10">Nm9</strain>
    </source>
</reference>
<evidence type="ECO:0000256" key="4">
    <source>
        <dbReference type="ARBA" id="ARBA00022679"/>
    </source>
</evidence>
<dbReference type="PANTHER" id="PTHR47313">
    <property type="entry name" value="RIBOSOMAL RNA LARGE SUBUNIT METHYLTRANSFERASE K/L"/>
    <property type="match status" value="1"/>
</dbReference>
<dbReference type="Pfam" id="PF10672">
    <property type="entry name" value="Methyltrans_SAM"/>
    <property type="match status" value="1"/>
</dbReference>
<dbReference type="GO" id="GO:0005737">
    <property type="term" value="C:cytoplasm"/>
    <property type="evidence" value="ECO:0007669"/>
    <property type="project" value="UniProtKB-SubCell"/>
</dbReference>
<keyword evidence="7" id="KW-0694">RNA-binding</keyword>
<dbReference type="CDD" id="cd02440">
    <property type="entry name" value="AdoMet_MTases"/>
    <property type="match status" value="1"/>
</dbReference>
<keyword evidence="2 6" id="KW-0698">rRNA processing</keyword>
<dbReference type="GO" id="GO:0070043">
    <property type="term" value="F:rRNA (guanine-N7-)-methyltransferase activity"/>
    <property type="evidence" value="ECO:0007669"/>
    <property type="project" value="UniProtKB-UniRule"/>
</dbReference>
<evidence type="ECO:0000256" key="1">
    <source>
        <dbReference type="ARBA" id="ARBA00022490"/>
    </source>
</evidence>
<dbReference type="InterPro" id="IPR029063">
    <property type="entry name" value="SAM-dependent_MTases_sf"/>
</dbReference>
<evidence type="ECO:0000256" key="6">
    <source>
        <dbReference type="HAMAP-Rule" id="MF_01858"/>
    </source>
</evidence>
<dbReference type="InterPro" id="IPR002052">
    <property type="entry name" value="DNA_methylase_N6_adenine_CS"/>
</dbReference>
<evidence type="ECO:0000256" key="3">
    <source>
        <dbReference type="ARBA" id="ARBA00022603"/>
    </source>
</evidence>
<evidence type="ECO:0000256" key="7">
    <source>
        <dbReference type="PROSITE-ProRule" id="PRU00529"/>
    </source>
</evidence>
<dbReference type="Pfam" id="PF01170">
    <property type="entry name" value="UPF0020"/>
    <property type="match status" value="1"/>
</dbReference>
<dbReference type="NCBIfam" id="NF008748">
    <property type="entry name" value="PRK11783.1"/>
    <property type="match status" value="1"/>
</dbReference>
<dbReference type="InterPro" id="IPR004114">
    <property type="entry name" value="THUMP_dom"/>
</dbReference>
<evidence type="ECO:0000259" key="8">
    <source>
        <dbReference type="PROSITE" id="PS51165"/>
    </source>
</evidence>
<protein>
    <recommendedName>
        <fullName evidence="6">Ribosomal RNA large subunit methyltransferase K/L</fullName>
    </recommendedName>
    <domain>
        <recommendedName>
            <fullName evidence="6">23S rRNA m2G2445 methyltransferase</fullName>
            <ecNumber evidence="6">2.1.1.173</ecNumber>
        </recommendedName>
        <alternativeName>
            <fullName evidence="6">rRNA (guanine-N(2)-)-methyltransferase RlmL</fullName>
        </alternativeName>
    </domain>
    <domain>
        <recommendedName>
            <fullName evidence="6">23S rRNA m7G2069 methyltransferase</fullName>
            <ecNumber evidence="6">2.1.1.264</ecNumber>
        </recommendedName>
        <alternativeName>
            <fullName evidence="6">rRNA (guanine-N(7)-)-methyltransferase RlmK</fullName>
        </alternativeName>
    </domain>
</protein>
<dbReference type="PIRSF" id="PIRSF037618">
    <property type="entry name" value="RNA_Mtase_bacteria_prd"/>
    <property type="match status" value="1"/>
</dbReference>
<dbReference type="Pfam" id="PF02926">
    <property type="entry name" value="THUMP"/>
    <property type="match status" value="1"/>
</dbReference>
<comment type="similarity">
    <text evidence="6">Belongs to the methyltransferase superfamily. RlmKL family.</text>
</comment>
<dbReference type="Gene3D" id="3.30.750.80">
    <property type="entry name" value="RNA methyltransferase domain (HRMD) like"/>
    <property type="match status" value="1"/>
</dbReference>
<dbReference type="InterPro" id="IPR019614">
    <property type="entry name" value="SAM-dep_methyl-trfase"/>
</dbReference>